<dbReference type="Gene3D" id="3.40.50.2300">
    <property type="match status" value="2"/>
</dbReference>
<keyword evidence="6" id="KW-1185">Reference proteome</keyword>
<keyword evidence="1" id="KW-0805">Transcription regulation</keyword>
<evidence type="ECO:0000313" key="5">
    <source>
        <dbReference type="EMBL" id="KAB1636072.1"/>
    </source>
</evidence>
<dbReference type="InterPro" id="IPR028082">
    <property type="entry name" value="Peripla_BP_I"/>
</dbReference>
<protein>
    <recommendedName>
        <fullName evidence="4">Transcriptional regulator LacI/GalR-like sensor domain-containing protein</fullName>
    </recommendedName>
</protein>
<evidence type="ECO:0000256" key="3">
    <source>
        <dbReference type="ARBA" id="ARBA00023163"/>
    </source>
</evidence>
<dbReference type="GO" id="GO:0003677">
    <property type="term" value="F:DNA binding"/>
    <property type="evidence" value="ECO:0007669"/>
    <property type="project" value="UniProtKB-KW"/>
</dbReference>
<name>A0A7J5AXB0_9MICO</name>
<keyword evidence="3" id="KW-0804">Transcription</keyword>
<accession>A0A7J5AXB0</accession>
<comment type="caution">
    <text evidence="5">The sequence shown here is derived from an EMBL/GenBank/DDBJ whole genome shotgun (WGS) entry which is preliminary data.</text>
</comment>
<evidence type="ECO:0000256" key="2">
    <source>
        <dbReference type="ARBA" id="ARBA00023125"/>
    </source>
</evidence>
<dbReference type="RefSeq" id="WP_151425043.1">
    <property type="nucleotide sequence ID" value="NZ_WBJX01000008.1"/>
</dbReference>
<gene>
    <name evidence="5" type="ORF">F8O03_17595</name>
</gene>
<proteinExistence type="predicted"/>
<evidence type="ECO:0000313" key="6">
    <source>
        <dbReference type="Proteomes" id="UP000490386"/>
    </source>
</evidence>
<reference evidence="5 6" key="1">
    <citation type="submission" date="2019-09" db="EMBL/GenBank/DDBJ databases">
        <title>Phylogeny of genus Pseudoclavibacter and closely related genus.</title>
        <authorList>
            <person name="Li Y."/>
        </authorList>
    </citation>
    <scope>NUCLEOTIDE SEQUENCE [LARGE SCALE GENOMIC DNA]</scope>
    <source>
        <strain evidence="5 6">THG-MD12</strain>
    </source>
</reference>
<dbReference type="EMBL" id="WBJX01000008">
    <property type="protein sequence ID" value="KAB1636072.1"/>
    <property type="molecule type" value="Genomic_DNA"/>
</dbReference>
<keyword evidence="2" id="KW-0238">DNA-binding</keyword>
<dbReference type="SUPFAM" id="SSF53822">
    <property type="entry name" value="Periplasmic binding protein-like I"/>
    <property type="match status" value="1"/>
</dbReference>
<sequence>MVGAAGRLGLKAPEERAVLGRDNSPIASVFISPITTVHVDDERLGRYFAPLALSVASGTSATE</sequence>
<evidence type="ECO:0000259" key="4">
    <source>
        <dbReference type="Pfam" id="PF13377"/>
    </source>
</evidence>
<dbReference type="InterPro" id="IPR046335">
    <property type="entry name" value="LacI/GalR-like_sensor"/>
</dbReference>
<dbReference type="AlphaFoldDB" id="A0A7J5AXB0"/>
<dbReference type="OrthoDB" id="56125at2"/>
<dbReference type="Proteomes" id="UP000490386">
    <property type="component" value="Unassembled WGS sequence"/>
</dbReference>
<organism evidence="5 6">
    <name type="scientific">Pseudoclavibacter terrae</name>
    <dbReference type="NCBI Taxonomy" id="1530195"/>
    <lineage>
        <taxon>Bacteria</taxon>
        <taxon>Bacillati</taxon>
        <taxon>Actinomycetota</taxon>
        <taxon>Actinomycetes</taxon>
        <taxon>Micrococcales</taxon>
        <taxon>Microbacteriaceae</taxon>
        <taxon>Pseudoclavibacter</taxon>
    </lineage>
</organism>
<evidence type="ECO:0000256" key="1">
    <source>
        <dbReference type="ARBA" id="ARBA00023015"/>
    </source>
</evidence>
<feature type="domain" description="Transcriptional regulator LacI/GalR-like sensor" evidence="4">
    <location>
        <begin position="3"/>
        <end position="59"/>
    </location>
</feature>
<dbReference type="Pfam" id="PF13377">
    <property type="entry name" value="Peripla_BP_3"/>
    <property type="match status" value="1"/>
</dbReference>